<dbReference type="AlphaFoldDB" id="A0A4C1ZHE4"/>
<reference evidence="1 2" key="1">
    <citation type="journal article" date="2019" name="Commun. Biol.">
        <title>The bagworm genome reveals a unique fibroin gene that provides high tensile strength.</title>
        <authorList>
            <person name="Kono N."/>
            <person name="Nakamura H."/>
            <person name="Ohtoshi R."/>
            <person name="Tomita M."/>
            <person name="Numata K."/>
            <person name="Arakawa K."/>
        </authorList>
    </citation>
    <scope>NUCLEOTIDE SEQUENCE [LARGE SCALE GENOMIC DNA]</scope>
</reference>
<gene>
    <name evidence="1" type="ORF">EVAR_68514_1</name>
</gene>
<comment type="caution">
    <text evidence="1">The sequence shown here is derived from an EMBL/GenBank/DDBJ whole genome shotgun (WGS) entry which is preliminary data.</text>
</comment>
<evidence type="ECO:0000313" key="2">
    <source>
        <dbReference type="Proteomes" id="UP000299102"/>
    </source>
</evidence>
<dbReference type="Proteomes" id="UP000299102">
    <property type="component" value="Unassembled WGS sequence"/>
</dbReference>
<organism evidence="1 2">
    <name type="scientific">Eumeta variegata</name>
    <name type="common">Bagworm moth</name>
    <name type="synonym">Eumeta japonica</name>
    <dbReference type="NCBI Taxonomy" id="151549"/>
    <lineage>
        <taxon>Eukaryota</taxon>
        <taxon>Metazoa</taxon>
        <taxon>Ecdysozoa</taxon>
        <taxon>Arthropoda</taxon>
        <taxon>Hexapoda</taxon>
        <taxon>Insecta</taxon>
        <taxon>Pterygota</taxon>
        <taxon>Neoptera</taxon>
        <taxon>Endopterygota</taxon>
        <taxon>Lepidoptera</taxon>
        <taxon>Glossata</taxon>
        <taxon>Ditrysia</taxon>
        <taxon>Tineoidea</taxon>
        <taxon>Psychidae</taxon>
        <taxon>Oiketicinae</taxon>
        <taxon>Eumeta</taxon>
    </lineage>
</organism>
<evidence type="ECO:0000313" key="1">
    <source>
        <dbReference type="EMBL" id="GBP86037.1"/>
    </source>
</evidence>
<keyword evidence="2" id="KW-1185">Reference proteome</keyword>
<name>A0A4C1ZHE4_EUMVA</name>
<accession>A0A4C1ZHE4</accession>
<protein>
    <submittedName>
        <fullName evidence="1">Uncharacterized protein</fullName>
    </submittedName>
</protein>
<dbReference type="EMBL" id="BGZK01001774">
    <property type="protein sequence ID" value="GBP86037.1"/>
    <property type="molecule type" value="Genomic_DNA"/>
</dbReference>
<proteinExistence type="predicted"/>
<sequence>MHRHKHIQGSSFVLLGNRPEKLRTSDGFAIGYPVLRGPWVAKGKSLCELVSRFLLAAVILAPKLGESVNEMHALRTGENSGPNPRRELYYGELDPCNFLVASLSGISQRVVLRRGKP</sequence>